<keyword evidence="3" id="KW-1185">Reference proteome</keyword>
<accession>A0A5R9FFP6</accession>
<proteinExistence type="predicted"/>
<evidence type="ECO:0000313" key="3">
    <source>
        <dbReference type="Proteomes" id="UP000305906"/>
    </source>
</evidence>
<reference evidence="2 3" key="1">
    <citation type="submission" date="2019-05" db="EMBL/GenBank/DDBJ databases">
        <title>Streptomyces sp. NEAU-C151, a novel actinomycete isolated from soil.</title>
        <authorList>
            <person name="Han L."/>
            <person name="Jiang H."/>
        </authorList>
    </citation>
    <scope>NUCLEOTIDE SEQUENCE [LARGE SCALE GENOMIC DNA]</scope>
    <source>
        <strain evidence="2 3">NEAU-C151</strain>
    </source>
</reference>
<name>A0A5R9FFP6_9ACTN</name>
<organism evidence="2 3">
    <name type="scientific">Streptomyces montanus</name>
    <dbReference type="NCBI Taxonomy" id="2580423"/>
    <lineage>
        <taxon>Bacteria</taxon>
        <taxon>Bacillati</taxon>
        <taxon>Actinomycetota</taxon>
        <taxon>Actinomycetes</taxon>
        <taxon>Kitasatosporales</taxon>
        <taxon>Streptomycetaceae</taxon>
        <taxon>Streptomyces</taxon>
    </lineage>
</organism>
<dbReference type="InterPro" id="IPR009057">
    <property type="entry name" value="Homeodomain-like_sf"/>
</dbReference>
<dbReference type="AlphaFoldDB" id="A0A5R9FFP6"/>
<protein>
    <recommendedName>
        <fullName evidence="1">Insertion element IS150 protein InsJ-like helix-turn-helix domain-containing protein</fullName>
    </recommendedName>
</protein>
<comment type="caution">
    <text evidence="2">The sequence shown here is derived from an EMBL/GenBank/DDBJ whole genome shotgun (WGS) entry which is preliminary data.</text>
</comment>
<dbReference type="EMBL" id="VBZC01000047">
    <property type="protein sequence ID" value="TLS41991.1"/>
    <property type="molecule type" value="Genomic_DNA"/>
</dbReference>
<dbReference type="InterPro" id="IPR055247">
    <property type="entry name" value="InsJ-like_HTH"/>
</dbReference>
<dbReference type="RefSeq" id="WP_138048929.1">
    <property type="nucleotide sequence ID" value="NZ_VBZC01000047.1"/>
</dbReference>
<feature type="domain" description="Insertion element IS150 protein InsJ-like helix-turn-helix" evidence="1">
    <location>
        <begin position="36"/>
        <end position="85"/>
    </location>
</feature>
<dbReference type="SUPFAM" id="SSF46689">
    <property type="entry name" value="Homeodomain-like"/>
    <property type="match status" value="1"/>
</dbReference>
<evidence type="ECO:0000259" key="1">
    <source>
        <dbReference type="Pfam" id="PF13518"/>
    </source>
</evidence>
<dbReference type="Proteomes" id="UP000305906">
    <property type="component" value="Unassembled WGS sequence"/>
</dbReference>
<evidence type="ECO:0000313" key="2">
    <source>
        <dbReference type="EMBL" id="TLS41991.1"/>
    </source>
</evidence>
<sequence>MPSPKLEPLELPAEERRVLRGWVRRRKTAQALAVRSRIILPCAQGGTVTAVATELRVSRDMVSKWRRRFLQHRLEGLVDEPRRGRPRTVSDDQVEQVVVRTLESAPPKGDTH</sequence>
<gene>
    <name evidence="2" type="ORF">FE633_33500</name>
</gene>
<dbReference type="Pfam" id="PF13518">
    <property type="entry name" value="HTH_28"/>
    <property type="match status" value="1"/>
</dbReference>